<comment type="caution">
    <text evidence="1">The sequence shown here is derived from an EMBL/GenBank/DDBJ whole genome shotgun (WGS) entry which is preliminary data.</text>
</comment>
<dbReference type="OrthoDB" id="2990155at2"/>
<proteinExistence type="predicted"/>
<dbReference type="Proteomes" id="UP000294746">
    <property type="component" value="Unassembled WGS sequence"/>
</dbReference>
<organism evidence="1 2">
    <name type="scientific">Baia soyae</name>
    <dbReference type="NCBI Taxonomy" id="1544746"/>
    <lineage>
        <taxon>Bacteria</taxon>
        <taxon>Bacillati</taxon>
        <taxon>Bacillota</taxon>
        <taxon>Bacilli</taxon>
        <taxon>Bacillales</taxon>
        <taxon>Thermoactinomycetaceae</taxon>
        <taxon>Baia</taxon>
    </lineage>
</organism>
<reference evidence="1 2" key="1">
    <citation type="submission" date="2019-03" db="EMBL/GenBank/DDBJ databases">
        <title>Genomic Encyclopedia of Type Strains, Phase IV (KMG-IV): sequencing the most valuable type-strain genomes for metagenomic binning, comparative biology and taxonomic classification.</title>
        <authorList>
            <person name="Goeker M."/>
        </authorList>
    </citation>
    <scope>NUCLEOTIDE SEQUENCE [LARGE SCALE GENOMIC DNA]</scope>
    <source>
        <strain evidence="1 2">DSM 46831</strain>
    </source>
</reference>
<gene>
    <name evidence="1" type="ORF">EDD57_12438</name>
</gene>
<accession>A0A4R2RU74</accession>
<protein>
    <submittedName>
        <fullName evidence="1">Uncharacterized protein</fullName>
    </submittedName>
</protein>
<dbReference type="EMBL" id="SLXV01000024">
    <property type="protein sequence ID" value="TCP66459.1"/>
    <property type="molecule type" value="Genomic_DNA"/>
</dbReference>
<dbReference type="AlphaFoldDB" id="A0A4R2RU74"/>
<evidence type="ECO:0000313" key="1">
    <source>
        <dbReference type="EMBL" id="TCP66459.1"/>
    </source>
</evidence>
<name>A0A4R2RU74_9BACL</name>
<sequence>MKRNLVQKNELYPHIQLSMGMIDPDYVHINHFLQNPEDGTEVLLLQEVEKKEDALPSIQVHFHSRRE</sequence>
<evidence type="ECO:0000313" key="2">
    <source>
        <dbReference type="Proteomes" id="UP000294746"/>
    </source>
</evidence>
<dbReference type="RefSeq" id="WP_131849084.1">
    <property type="nucleotide sequence ID" value="NZ_SLXV01000024.1"/>
</dbReference>
<keyword evidence="2" id="KW-1185">Reference proteome</keyword>